<gene>
    <name evidence="2" type="ORF">SAMN05216290_3007</name>
</gene>
<dbReference type="RefSeq" id="WP_090259382.1">
    <property type="nucleotide sequence ID" value="NZ_FOIR01000002.1"/>
</dbReference>
<evidence type="ECO:0000313" key="3">
    <source>
        <dbReference type="Proteomes" id="UP000199437"/>
    </source>
</evidence>
<proteinExistence type="predicted"/>
<dbReference type="InterPro" id="IPR043781">
    <property type="entry name" value="DUF5723"/>
</dbReference>
<sequence length="456" mass="51133">MRKLIITIVLVTVTCLGLNAQSYFAFYELRDVVHQTQTLQPAFIPNNSLTVSLPALNFGTSFQGDFKLEEFFYREPGENDFTVNFNVLRAAAQENNHLNTDITNNLMHIGLKTKKGGFSFFVNMRTVVNVVYKEEFMDFLANGNGNRIGETIDFSGTRLKLNGITEYGVGHTRKFLKDRLVVGARVKLLNGVFHGSISDNFSGSLTTHQDTYAWSVTTRNGSINTAGFDYLTDNNDAGDKELLPYAISNENTGVGFDIGAKFDVLDWLRVEAAWNDIGKINWKEEVRNYNTADGTVEFSGVNLRGLDDLESVVKDSLLNKFNSNETEKEFSSAIGSRLYFTATANITPKNRFSLTYFKSNALEEIPASYALSFNHRLEKFVFAVVGSYRGANHEMNLGASIGSDIGPVQLYMALDNALVINKPEQYSKADFRFGINLMFGYKKWRKSPDIVDLDKL</sequence>
<reference evidence="3" key="1">
    <citation type="submission" date="2016-10" db="EMBL/GenBank/DDBJ databases">
        <authorList>
            <person name="Varghese N."/>
            <person name="Submissions S."/>
        </authorList>
    </citation>
    <scope>NUCLEOTIDE SEQUENCE [LARGE SCALE GENOMIC DNA]</scope>
    <source>
        <strain evidence="3">CGMCC 1.12402</strain>
    </source>
</reference>
<organism evidence="2 3">
    <name type="scientific">Roseivirga pacifica</name>
    <dbReference type="NCBI Taxonomy" id="1267423"/>
    <lineage>
        <taxon>Bacteria</taxon>
        <taxon>Pseudomonadati</taxon>
        <taxon>Bacteroidota</taxon>
        <taxon>Cytophagia</taxon>
        <taxon>Cytophagales</taxon>
        <taxon>Roseivirgaceae</taxon>
        <taxon>Roseivirga</taxon>
    </lineage>
</organism>
<dbReference type="STRING" id="1267423.SAMN05216290_3007"/>
<dbReference type="OrthoDB" id="975426at2"/>
<evidence type="ECO:0000259" key="1">
    <source>
        <dbReference type="Pfam" id="PF18990"/>
    </source>
</evidence>
<dbReference type="AlphaFoldDB" id="A0A1I0R074"/>
<dbReference type="Pfam" id="PF18990">
    <property type="entry name" value="DUF5723"/>
    <property type="match status" value="1"/>
</dbReference>
<protein>
    <recommendedName>
        <fullName evidence="1">DUF5723 domain-containing protein</fullName>
    </recommendedName>
</protein>
<dbReference type="EMBL" id="FOIR01000002">
    <property type="protein sequence ID" value="SEW33454.1"/>
    <property type="molecule type" value="Genomic_DNA"/>
</dbReference>
<evidence type="ECO:0000313" key="2">
    <source>
        <dbReference type="EMBL" id="SEW33454.1"/>
    </source>
</evidence>
<accession>A0A1I0R074</accession>
<name>A0A1I0R074_9BACT</name>
<dbReference type="GeneID" id="99987689"/>
<dbReference type="Proteomes" id="UP000199437">
    <property type="component" value="Unassembled WGS sequence"/>
</dbReference>
<feature type="domain" description="DUF5723" evidence="1">
    <location>
        <begin position="41"/>
        <end position="415"/>
    </location>
</feature>
<keyword evidence="3" id="KW-1185">Reference proteome</keyword>